<dbReference type="Pfam" id="PF00069">
    <property type="entry name" value="Pkinase"/>
    <property type="match status" value="1"/>
</dbReference>
<feature type="transmembrane region" description="Helical" evidence="2">
    <location>
        <begin position="60"/>
        <end position="86"/>
    </location>
</feature>
<dbReference type="SUPFAM" id="SSF56112">
    <property type="entry name" value="Protein kinase-like (PK-like)"/>
    <property type="match status" value="1"/>
</dbReference>
<name>A0AAW1NZY7_9CHLO</name>
<dbReference type="GO" id="GO:0004672">
    <property type="term" value="F:protein kinase activity"/>
    <property type="evidence" value="ECO:0007669"/>
    <property type="project" value="InterPro"/>
</dbReference>
<dbReference type="Gene3D" id="1.10.510.10">
    <property type="entry name" value="Transferase(Phosphotransferase) domain 1"/>
    <property type="match status" value="1"/>
</dbReference>
<feature type="region of interest" description="Disordered" evidence="1">
    <location>
        <begin position="19"/>
        <end position="54"/>
    </location>
</feature>
<organism evidence="4 5">
    <name type="scientific">Symbiochloris irregularis</name>
    <dbReference type="NCBI Taxonomy" id="706552"/>
    <lineage>
        <taxon>Eukaryota</taxon>
        <taxon>Viridiplantae</taxon>
        <taxon>Chlorophyta</taxon>
        <taxon>core chlorophytes</taxon>
        <taxon>Trebouxiophyceae</taxon>
        <taxon>Trebouxiales</taxon>
        <taxon>Trebouxiaceae</taxon>
        <taxon>Symbiochloris</taxon>
    </lineage>
</organism>
<proteinExistence type="predicted"/>
<keyword evidence="2" id="KW-0812">Transmembrane</keyword>
<evidence type="ECO:0000313" key="4">
    <source>
        <dbReference type="EMBL" id="KAK9803106.1"/>
    </source>
</evidence>
<keyword evidence="5" id="KW-1185">Reference proteome</keyword>
<dbReference type="EMBL" id="JALJOQ010000062">
    <property type="protein sequence ID" value="KAK9803106.1"/>
    <property type="molecule type" value="Genomic_DNA"/>
</dbReference>
<comment type="caution">
    <text evidence="4">The sequence shown here is derived from an EMBL/GenBank/DDBJ whole genome shotgun (WGS) entry which is preliminary data.</text>
</comment>
<evidence type="ECO:0000256" key="1">
    <source>
        <dbReference type="SAM" id="MobiDB-lite"/>
    </source>
</evidence>
<accession>A0AAW1NZY7</accession>
<feature type="compositionally biased region" description="Pro residues" evidence="1">
    <location>
        <begin position="22"/>
        <end position="31"/>
    </location>
</feature>
<dbReference type="Proteomes" id="UP001465755">
    <property type="component" value="Unassembled WGS sequence"/>
</dbReference>
<keyword evidence="2" id="KW-1133">Transmembrane helix</keyword>
<keyword evidence="2" id="KW-0472">Membrane</keyword>
<reference evidence="4 5" key="1">
    <citation type="journal article" date="2024" name="Nat. Commun.">
        <title>Phylogenomics reveals the evolutionary origins of lichenization in chlorophyte algae.</title>
        <authorList>
            <person name="Puginier C."/>
            <person name="Libourel C."/>
            <person name="Otte J."/>
            <person name="Skaloud P."/>
            <person name="Haon M."/>
            <person name="Grisel S."/>
            <person name="Petersen M."/>
            <person name="Berrin J.G."/>
            <person name="Delaux P.M."/>
            <person name="Dal Grande F."/>
            <person name="Keller J."/>
        </authorList>
    </citation>
    <scope>NUCLEOTIDE SEQUENCE [LARGE SCALE GENOMIC DNA]</scope>
    <source>
        <strain evidence="4 5">SAG 2036</strain>
    </source>
</reference>
<feature type="compositionally biased region" description="Low complexity" evidence="1">
    <location>
        <begin position="32"/>
        <end position="54"/>
    </location>
</feature>
<dbReference type="InterPro" id="IPR000719">
    <property type="entry name" value="Prot_kinase_dom"/>
</dbReference>
<protein>
    <recommendedName>
        <fullName evidence="3">Protein kinase domain-containing protein</fullName>
    </recommendedName>
</protein>
<sequence>MSASNFSVNANVENVSLIYVSPTPPPGPPSPGQSSSSGTQGGSQTASGSSQGGSSTNTGAIVGGVVGGVVGAILLAALIAAAVIFARRRRNHRLAHSYPKAHPDDPKLSTFGSASVDEAFLKSGSIDTSKNGYTSKSNDLTTGSGLMSIADSARTAEVLGVRSHRSTRSLRGDFREHPDSMALQGLLSSLRPLQEGATFRDKYTMRKDIAMGRHSVVRTACLQEHPEQRVVIKFYPEGAKEAFRRTCLFYDNRDALEADAADAYVPRRLDAYPGKPSSRGSTGSNDSATSALVLDAGDFTLQAWLANMSTQELPPQSTDRIMTLYDISKAVEYMHVRSLVHGELHPNSFMWFPQQGRWKMVSIGSWAKSGEAAPLPHYDVRYTAPETLHAELTGTGSIDAAEASDMWSLGAIAYEILAKRPLFGEEYAEDQVIGMHLGLSQYPWETDLHFFHTLNDMERAFVQDLLMRNPEGRKPIRTVVHSPVFGTFNFSNGPLSTMSSKAMSLDLDDD</sequence>
<feature type="domain" description="Protein kinase" evidence="3">
    <location>
        <begin position="203"/>
        <end position="485"/>
    </location>
</feature>
<dbReference type="PROSITE" id="PS50011">
    <property type="entry name" value="PROTEIN_KINASE_DOM"/>
    <property type="match status" value="1"/>
</dbReference>
<evidence type="ECO:0000259" key="3">
    <source>
        <dbReference type="PROSITE" id="PS50011"/>
    </source>
</evidence>
<dbReference type="InterPro" id="IPR011009">
    <property type="entry name" value="Kinase-like_dom_sf"/>
</dbReference>
<gene>
    <name evidence="4" type="ORF">WJX73_004004</name>
</gene>
<dbReference type="SMART" id="SM00220">
    <property type="entry name" value="S_TKc"/>
    <property type="match status" value="1"/>
</dbReference>
<evidence type="ECO:0000256" key="2">
    <source>
        <dbReference type="SAM" id="Phobius"/>
    </source>
</evidence>
<dbReference type="GO" id="GO:0005524">
    <property type="term" value="F:ATP binding"/>
    <property type="evidence" value="ECO:0007669"/>
    <property type="project" value="InterPro"/>
</dbReference>
<dbReference type="AlphaFoldDB" id="A0AAW1NZY7"/>
<evidence type="ECO:0000313" key="5">
    <source>
        <dbReference type="Proteomes" id="UP001465755"/>
    </source>
</evidence>
<dbReference type="PANTHER" id="PTHR24347">
    <property type="entry name" value="SERINE/THREONINE-PROTEIN KINASE"/>
    <property type="match status" value="1"/>
</dbReference>